<comment type="subcellular location">
    <subcellularLocation>
        <location evidence="1">Nucleus</location>
    </subcellularLocation>
</comment>
<reference evidence="6" key="1">
    <citation type="submission" date="2007-03" db="EMBL/GenBank/DDBJ databases">
        <title>Annotation of Culex pipiens quinquefasciatus.</title>
        <authorList>
            <consortium name="The Broad Institute Genome Sequencing Platform"/>
            <person name="Atkinson P.W."/>
            <person name="Hemingway J."/>
            <person name="Christensen B.M."/>
            <person name="Higgs S."/>
            <person name="Kodira C."/>
            <person name="Hannick L."/>
            <person name="Megy K."/>
            <person name="O'Leary S."/>
            <person name="Pearson M."/>
            <person name="Haas B.J."/>
            <person name="Mauceli E."/>
            <person name="Wortman J.R."/>
            <person name="Lee N.H."/>
            <person name="Guigo R."/>
            <person name="Stanke M."/>
            <person name="Alvarado L."/>
            <person name="Amedeo P."/>
            <person name="Antoine C.H."/>
            <person name="Arensburger P."/>
            <person name="Bidwell S.L."/>
            <person name="Crawford M."/>
            <person name="Camaro F."/>
            <person name="Devon K."/>
            <person name="Engels R."/>
            <person name="Hammond M."/>
            <person name="Howarth C."/>
            <person name="Koehrsen M."/>
            <person name="Lawson D."/>
            <person name="Montgomery P."/>
            <person name="Nene V."/>
            <person name="Nusbaum C."/>
            <person name="Puiu D."/>
            <person name="Romero-Severson J."/>
            <person name="Severson D.W."/>
            <person name="Shumway M."/>
            <person name="Sisk P."/>
            <person name="Stolte C."/>
            <person name="Zeng Q."/>
            <person name="Eisenstadt E."/>
            <person name="Fraser-Liggett C."/>
            <person name="Strausberg R."/>
            <person name="Galagan J."/>
            <person name="Birren B."/>
            <person name="Collins F.H."/>
        </authorList>
    </citation>
    <scope>NUCLEOTIDE SEQUENCE [LARGE SCALE GENOMIC DNA]</scope>
    <source>
        <strain evidence="6">JHB</strain>
    </source>
</reference>
<dbReference type="HOGENOM" id="CLU_140733_0_0_1"/>
<comment type="similarity">
    <text evidence="2">Belongs to the CDC45 family.</text>
</comment>
<evidence type="ECO:0000256" key="4">
    <source>
        <dbReference type="ARBA" id="ARBA00023242"/>
    </source>
</evidence>
<evidence type="ECO:0000313" key="8">
    <source>
        <dbReference type="Proteomes" id="UP000002320"/>
    </source>
</evidence>
<evidence type="ECO:0000256" key="2">
    <source>
        <dbReference type="ARBA" id="ARBA00010727"/>
    </source>
</evidence>
<dbReference type="PANTHER" id="PTHR10507:SF0">
    <property type="entry name" value="CELL DIVISION CONTROL PROTEIN 45 HOMOLOG"/>
    <property type="match status" value="1"/>
</dbReference>
<dbReference type="STRING" id="7176.B0WPN3"/>
<dbReference type="InterPro" id="IPR038763">
    <property type="entry name" value="DHH_sf"/>
</dbReference>
<dbReference type="GO" id="GO:1902977">
    <property type="term" value="P:mitotic DNA replication preinitiation complex assembly"/>
    <property type="evidence" value="ECO:0007669"/>
    <property type="project" value="TreeGrafter"/>
</dbReference>
<evidence type="ECO:0000313" key="6">
    <source>
        <dbReference type="EMBL" id="EDS32436.1"/>
    </source>
</evidence>
<dbReference type="AlphaFoldDB" id="B0WPN3"/>
<keyword evidence="8" id="KW-1185">Reference proteome</keyword>
<evidence type="ECO:0000313" key="7">
    <source>
        <dbReference type="EnsemblMetazoa" id="CPIJ009179-PA"/>
    </source>
</evidence>
<organism>
    <name type="scientific">Culex quinquefasciatus</name>
    <name type="common">Southern house mosquito</name>
    <name type="synonym">Culex pungens</name>
    <dbReference type="NCBI Taxonomy" id="7176"/>
    <lineage>
        <taxon>Eukaryota</taxon>
        <taxon>Metazoa</taxon>
        <taxon>Ecdysozoa</taxon>
        <taxon>Arthropoda</taxon>
        <taxon>Hexapoda</taxon>
        <taxon>Insecta</taxon>
        <taxon>Pterygota</taxon>
        <taxon>Neoptera</taxon>
        <taxon>Endopterygota</taxon>
        <taxon>Diptera</taxon>
        <taxon>Nematocera</taxon>
        <taxon>Culicoidea</taxon>
        <taxon>Culicidae</taxon>
        <taxon>Culicinae</taxon>
        <taxon>Culicini</taxon>
        <taxon>Culex</taxon>
        <taxon>Culex</taxon>
    </lineage>
</organism>
<dbReference type="VEuPathDB" id="VectorBase:CPIJ009179"/>
<dbReference type="GO" id="GO:0006270">
    <property type="term" value="P:DNA replication initiation"/>
    <property type="evidence" value="ECO:0007669"/>
    <property type="project" value="InterPro"/>
</dbReference>
<dbReference type="GO" id="GO:0003697">
    <property type="term" value="F:single-stranded DNA binding"/>
    <property type="evidence" value="ECO:0007669"/>
    <property type="project" value="TreeGrafter"/>
</dbReference>
<dbReference type="GO" id="GO:0031261">
    <property type="term" value="C:DNA replication preinitiation complex"/>
    <property type="evidence" value="ECO:0007669"/>
    <property type="project" value="TreeGrafter"/>
</dbReference>
<protein>
    <recommendedName>
        <fullName evidence="9">Cell division control protein 45</fullName>
    </recommendedName>
</protein>
<dbReference type="VEuPathDB" id="VectorBase:CQUJHB006844"/>
<dbReference type="GO" id="GO:0003688">
    <property type="term" value="F:DNA replication origin binding"/>
    <property type="evidence" value="ECO:0007669"/>
    <property type="project" value="TreeGrafter"/>
</dbReference>
<dbReference type="GO" id="GO:0000727">
    <property type="term" value="P:double-strand break repair via break-induced replication"/>
    <property type="evidence" value="ECO:0007669"/>
    <property type="project" value="TreeGrafter"/>
</dbReference>
<dbReference type="SUPFAM" id="SSF64182">
    <property type="entry name" value="DHH phosphoesterases"/>
    <property type="match status" value="1"/>
</dbReference>
<dbReference type="OMA" id="CERQVYL"/>
<reference evidence="7" key="2">
    <citation type="submission" date="2020-05" db="UniProtKB">
        <authorList>
            <consortium name="EnsemblMetazoa"/>
        </authorList>
    </citation>
    <scope>IDENTIFICATION</scope>
    <source>
        <strain evidence="7">JHB</strain>
    </source>
</reference>
<evidence type="ECO:0000256" key="5">
    <source>
        <dbReference type="ARBA" id="ARBA00023306"/>
    </source>
</evidence>
<dbReference type="OrthoDB" id="10258882at2759"/>
<dbReference type="Proteomes" id="UP000002320">
    <property type="component" value="Unassembled WGS sequence"/>
</dbReference>
<dbReference type="eggNOG" id="KOG2475">
    <property type="taxonomic scope" value="Eukaryota"/>
</dbReference>
<dbReference type="KEGG" id="cqu:CpipJ_CPIJ009179"/>
<name>B0WPN3_CULQU</name>
<dbReference type="GO" id="GO:0003682">
    <property type="term" value="F:chromatin binding"/>
    <property type="evidence" value="ECO:0007669"/>
    <property type="project" value="TreeGrafter"/>
</dbReference>
<dbReference type="InterPro" id="IPR003874">
    <property type="entry name" value="CDC45"/>
</dbReference>
<dbReference type="Pfam" id="PF02724">
    <property type="entry name" value="CDC45"/>
    <property type="match status" value="1"/>
</dbReference>
<dbReference type="EMBL" id="DS232027">
    <property type="protein sequence ID" value="EDS32436.1"/>
    <property type="molecule type" value="Genomic_DNA"/>
</dbReference>
<evidence type="ECO:0008006" key="9">
    <source>
        <dbReference type="Google" id="ProtNLM"/>
    </source>
</evidence>
<dbReference type="EnsemblMetazoa" id="CPIJ009179-RA">
    <property type="protein sequence ID" value="CPIJ009179-PA"/>
    <property type="gene ID" value="CPIJ009179"/>
</dbReference>
<dbReference type="InParanoid" id="B0WPN3"/>
<evidence type="ECO:0000256" key="3">
    <source>
        <dbReference type="ARBA" id="ARBA00022705"/>
    </source>
</evidence>
<evidence type="ECO:0000256" key="1">
    <source>
        <dbReference type="ARBA" id="ARBA00004123"/>
    </source>
</evidence>
<sequence length="141" mass="16328">MCLRVQVQLGPLTEYRAATMFVEDLRTQFYQRLIGKRILVIVNYDIDAICASKILQALFKYDNMLYSIVPIMGIMGMVRAFNENKDDVKFVLLVNCGGCIDLVDLLQPEPDVVFFVCDSHRPYDICNVYSDQQVRQIFSYH</sequence>
<keyword evidence="3" id="KW-0235">DNA replication</keyword>
<dbReference type="PANTHER" id="PTHR10507">
    <property type="entry name" value="CDC45-RELATED PROTEIN"/>
    <property type="match status" value="1"/>
</dbReference>
<accession>B0WPN3</accession>
<keyword evidence="5" id="KW-0131">Cell cycle</keyword>
<proteinExistence type="inferred from homology"/>
<gene>
    <name evidence="7" type="primary">6041404</name>
    <name evidence="6" type="ORF">CpipJ_CPIJ009179</name>
</gene>
<keyword evidence="4" id="KW-0539">Nucleus</keyword>